<feature type="transmembrane region" description="Helical" evidence="4">
    <location>
        <begin position="15"/>
        <end position="34"/>
    </location>
</feature>
<dbReference type="EMBL" id="AWUE01018320">
    <property type="protein sequence ID" value="OMO81288.1"/>
    <property type="molecule type" value="Genomic_DNA"/>
</dbReference>
<keyword evidence="2" id="KW-0479">Metal-binding</keyword>
<dbReference type="Pfam" id="PF00067">
    <property type="entry name" value="p450"/>
    <property type="match status" value="1"/>
</dbReference>
<protein>
    <submittedName>
        <fullName evidence="5">Cytochrome P450</fullName>
    </submittedName>
</protein>
<dbReference type="GO" id="GO:0016705">
    <property type="term" value="F:oxidoreductase activity, acting on paired donors, with incorporation or reduction of molecular oxygen"/>
    <property type="evidence" value="ECO:0007669"/>
    <property type="project" value="InterPro"/>
</dbReference>
<reference evidence="6" key="1">
    <citation type="submission" date="2013-09" db="EMBL/GenBank/DDBJ databases">
        <title>Corchorus olitorius genome sequencing.</title>
        <authorList>
            <person name="Alam M."/>
            <person name="Haque M.S."/>
            <person name="Islam M.S."/>
            <person name="Emdad E.M."/>
            <person name="Islam M.M."/>
            <person name="Ahmed B."/>
            <person name="Halim A."/>
            <person name="Hossen Q.M.M."/>
            <person name="Hossain M.Z."/>
            <person name="Ahmed R."/>
            <person name="Khan M.M."/>
            <person name="Islam R."/>
            <person name="Rashid M.M."/>
            <person name="Khan S.A."/>
            <person name="Rahman M.S."/>
            <person name="Alam M."/>
            <person name="Yahiya A.S."/>
            <person name="Khan M.S."/>
            <person name="Azam M.S."/>
            <person name="Haque T."/>
            <person name="Lashkar M.Z.H."/>
            <person name="Akhand A.I."/>
            <person name="Morshed G."/>
            <person name="Roy S."/>
            <person name="Uddin K.S."/>
            <person name="Rabeya T."/>
            <person name="Hossain A.S."/>
            <person name="Chowdhury A."/>
            <person name="Snigdha A.R."/>
            <person name="Mortoza M.S."/>
            <person name="Matin S.A."/>
            <person name="Hoque S.M.E."/>
            <person name="Islam M.K."/>
            <person name="Roy D.K."/>
            <person name="Haider R."/>
            <person name="Moosa M.M."/>
            <person name="Elias S.M."/>
            <person name="Hasan A.M."/>
            <person name="Jahan S."/>
            <person name="Shafiuddin M."/>
            <person name="Mahmood N."/>
            <person name="Shommy N.S."/>
        </authorList>
    </citation>
    <scope>NUCLEOTIDE SEQUENCE [LARGE SCALE GENOMIC DNA]</scope>
    <source>
        <strain evidence="6">cv. O-4</strain>
    </source>
</reference>
<evidence type="ECO:0000256" key="4">
    <source>
        <dbReference type="SAM" id="Phobius"/>
    </source>
</evidence>
<dbReference type="PANTHER" id="PTHR47955:SF15">
    <property type="entry name" value="CYTOCHROME P450 71A2-LIKE"/>
    <property type="match status" value="1"/>
</dbReference>
<keyword evidence="4" id="KW-0472">Membrane</keyword>
<dbReference type="PANTHER" id="PTHR47955">
    <property type="entry name" value="CYTOCHROME P450 FAMILY 71 PROTEIN"/>
    <property type="match status" value="1"/>
</dbReference>
<dbReference type="GO" id="GO:0004497">
    <property type="term" value="F:monooxygenase activity"/>
    <property type="evidence" value="ECO:0007669"/>
    <property type="project" value="InterPro"/>
</dbReference>
<dbReference type="PRINTS" id="PR00463">
    <property type="entry name" value="EP450I"/>
</dbReference>
<organism evidence="5 6">
    <name type="scientific">Corchorus olitorius</name>
    <dbReference type="NCBI Taxonomy" id="93759"/>
    <lineage>
        <taxon>Eukaryota</taxon>
        <taxon>Viridiplantae</taxon>
        <taxon>Streptophyta</taxon>
        <taxon>Embryophyta</taxon>
        <taxon>Tracheophyta</taxon>
        <taxon>Spermatophyta</taxon>
        <taxon>Magnoliopsida</taxon>
        <taxon>eudicotyledons</taxon>
        <taxon>Gunneridae</taxon>
        <taxon>Pentapetalae</taxon>
        <taxon>rosids</taxon>
        <taxon>malvids</taxon>
        <taxon>Malvales</taxon>
        <taxon>Malvaceae</taxon>
        <taxon>Grewioideae</taxon>
        <taxon>Apeibeae</taxon>
        <taxon>Corchorus</taxon>
    </lineage>
</organism>
<gene>
    <name evidence="5" type="ORF">COLO4_23675</name>
</gene>
<comment type="caution">
    <text evidence="5">The sequence shown here is derived from an EMBL/GenBank/DDBJ whole genome shotgun (WGS) entry which is preliminary data.</text>
</comment>
<sequence>MESLLPLLGLNVAKLYNPLILSLLILISTIVIWLNKLAKGAMLNLPPSPPKLPIIGNIHQLGRLPHRSLRDLSRKYGSIFLMQLGHNPTLVVSSAELVRDILKNHDLAFSSRPRVTAAEFLLYGSTDIGYAPYGEYWRQVRKISVVQLLNIQRVHSFQFVREEEVEVLIDKIRHASVKGESINLSKMLMVLATNVVSRCVFSKKIEEDNGNNKFGQLTRRISALLMSFSFWDMFPYLKWMDVLTGYIPTMKAISREVDVIFYQLIEERRALKNFEEIKRDFLSIILQLQRDGLLEIDLTGDNIKALLLVLFSFLFLGITFFCFCPNS</sequence>
<dbReference type="InterPro" id="IPR002401">
    <property type="entry name" value="Cyt_P450_E_grp-I"/>
</dbReference>
<keyword evidence="6" id="KW-1185">Reference proteome</keyword>
<dbReference type="SUPFAM" id="SSF48264">
    <property type="entry name" value="Cytochrome P450"/>
    <property type="match status" value="1"/>
</dbReference>
<keyword evidence="4" id="KW-0812">Transmembrane</keyword>
<evidence type="ECO:0000313" key="5">
    <source>
        <dbReference type="EMBL" id="OMO81288.1"/>
    </source>
</evidence>
<accession>A0A1R3IFB7</accession>
<keyword evidence="4" id="KW-1133">Transmembrane helix</keyword>
<dbReference type="AlphaFoldDB" id="A0A1R3IFB7"/>
<evidence type="ECO:0000313" key="6">
    <source>
        <dbReference type="Proteomes" id="UP000187203"/>
    </source>
</evidence>
<feature type="transmembrane region" description="Helical" evidence="4">
    <location>
        <begin position="303"/>
        <end position="324"/>
    </location>
</feature>
<dbReference type="InterPro" id="IPR036396">
    <property type="entry name" value="Cyt_P450_sf"/>
</dbReference>
<dbReference type="Proteomes" id="UP000187203">
    <property type="component" value="Unassembled WGS sequence"/>
</dbReference>
<dbReference type="STRING" id="93759.A0A1R3IFB7"/>
<keyword evidence="3" id="KW-0408">Iron</keyword>
<evidence type="ECO:0000256" key="2">
    <source>
        <dbReference type="ARBA" id="ARBA00022723"/>
    </source>
</evidence>
<dbReference type="OrthoDB" id="1470350at2759"/>
<dbReference type="InterPro" id="IPR001128">
    <property type="entry name" value="Cyt_P450"/>
</dbReference>
<proteinExistence type="inferred from homology"/>
<dbReference type="GO" id="GO:0020037">
    <property type="term" value="F:heme binding"/>
    <property type="evidence" value="ECO:0007669"/>
    <property type="project" value="InterPro"/>
</dbReference>
<comment type="similarity">
    <text evidence="1">Belongs to the cytochrome P450 family.</text>
</comment>
<name>A0A1R3IFB7_9ROSI</name>
<dbReference type="Gene3D" id="1.10.630.10">
    <property type="entry name" value="Cytochrome P450"/>
    <property type="match status" value="1"/>
</dbReference>
<evidence type="ECO:0000256" key="3">
    <source>
        <dbReference type="ARBA" id="ARBA00023004"/>
    </source>
</evidence>
<dbReference type="GO" id="GO:0005506">
    <property type="term" value="F:iron ion binding"/>
    <property type="evidence" value="ECO:0007669"/>
    <property type="project" value="InterPro"/>
</dbReference>
<evidence type="ECO:0000256" key="1">
    <source>
        <dbReference type="ARBA" id="ARBA00010617"/>
    </source>
</evidence>